<accession>A0A699UWN2</accession>
<feature type="region of interest" description="Disordered" evidence="1">
    <location>
        <begin position="134"/>
        <end position="153"/>
    </location>
</feature>
<gene>
    <name evidence="2" type="ORF">Tci_897757</name>
</gene>
<sequence length="153" mass="17187">MQYDEPEPAELKEVVEVVTTAKLMTEVVTAVAATITVVATAAPTITTAPSAARRRKRVLIRDLEETATPSTIIQSEPKSKDKGKGIMIQEPKPLKKQAQIEQDEAYTRELEAELKKNINWDDVIEHVKEKGRQDNDVLRYQALKRKPQTEAHA</sequence>
<evidence type="ECO:0000256" key="1">
    <source>
        <dbReference type="SAM" id="MobiDB-lite"/>
    </source>
</evidence>
<dbReference type="AlphaFoldDB" id="A0A699UWN2"/>
<name>A0A699UWN2_TANCI</name>
<feature type="non-terminal residue" evidence="2">
    <location>
        <position position="153"/>
    </location>
</feature>
<proteinExistence type="predicted"/>
<protein>
    <submittedName>
        <fullName evidence="2">Uncharacterized protein</fullName>
    </submittedName>
</protein>
<reference evidence="2" key="1">
    <citation type="journal article" date="2019" name="Sci. Rep.">
        <title>Draft genome of Tanacetum cinerariifolium, the natural source of mosquito coil.</title>
        <authorList>
            <person name="Yamashiro T."/>
            <person name="Shiraishi A."/>
            <person name="Satake H."/>
            <person name="Nakayama K."/>
        </authorList>
    </citation>
    <scope>NUCLEOTIDE SEQUENCE</scope>
</reference>
<comment type="caution">
    <text evidence="2">The sequence shown here is derived from an EMBL/GenBank/DDBJ whole genome shotgun (WGS) entry which is preliminary data.</text>
</comment>
<feature type="region of interest" description="Disordered" evidence="1">
    <location>
        <begin position="69"/>
        <end position="99"/>
    </location>
</feature>
<evidence type="ECO:0000313" key="2">
    <source>
        <dbReference type="EMBL" id="GFD25788.1"/>
    </source>
</evidence>
<dbReference type="EMBL" id="BKCJ011363351">
    <property type="protein sequence ID" value="GFD25788.1"/>
    <property type="molecule type" value="Genomic_DNA"/>
</dbReference>
<organism evidence="2">
    <name type="scientific">Tanacetum cinerariifolium</name>
    <name type="common">Dalmatian daisy</name>
    <name type="synonym">Chrysanthemum cinerariifolium</name>
    <dbReference type="NCBI Taxonomy" id="118510"/>
    <lineage>
        <taxon>Eukaryota</taxon>
        <taxon>Viridiplantae</taxon>
        <taxon>Streptophyta</taxon>
        <taxon>Embryophyta</taxon>
        <taxon>Tracheophyta</taxon>
        <taxon>Spermatophyta</taxon>
        <taxon>Magnoliopsida</taxon>
        <taxon>eudicotyledons</taxon>
        <taxon>Gunneridae</taxon>
        <taxon>Pentapetalae</taxon>
        <taxon>asterids</taxon>
        <taxon>campanulids</taxon>
        <taxon>Asterales</taxon>
        <taxon>Asteraceae</taxon>
        <taxon>Asteroideae</taxon>
        <taxon>Anthemideae</taxon>
        <taxon>Anthemidinae</taxon>
        <taxon>Tanacetum</taxon>
    </lineage>
</organism>